<comment type="caution">
    <text evidence="1">The sequence shown here is derived from an EMBL/GenBank/DDBJ whole genome shotgun (WGS) entry which is preliminary data.</text>
</comment>
<gene>
    <name evidence="1" type="ORF">THAOC_30465</name>
</gene>
<name>K0RA65_THAOC</name>
<keyword evidence="2" id="KW-1185">Reference proteome</keyword>
<evidence type="ECO:0000313" key="1">
    <source>
        <dbReference type="EMBL" id="EJK50533.1"/>
    </source>
</evidence>
<sequence length="142" mass="15539">MQIAEVLRVAAHLSEGDAEAIGNAITKPIGIKTLLMVAEMAKQGAKDGAVDVNVFLECLHTFPKQDEPQRSFTEDHGLFSDFMDSSLCLLFHEGTTLDVKSILIKAALPSRAWISPILTSKRAHRECIFTHLSHYPAAQVPA</sequence>
<evidence type="ECO:0000313" key="2">
    <source>
        <dbReference type="Proteomes" id="UP000266841"/>
    </source>
</evidence>
<reference evidence="1 2" key="1">
    <citation type="journal article" date="2012" name="Genome Biol.">
        <title>Genome and low-iron response of an oceanic diatom adapted to chronic iron limitation.</title>
        <authorList>
            <person name="Lommer M."/>
            <person name="Specht M."/>
            <person name="Roy A.S."/>
            <person name="Kraemer L."/>
            <person name="Andreson R."/>
            <person name="Gutowska M.A."/>
            <person name="Wolf J."/>
            <person name="Bergner S.V."/>
            <person name="Schilhabel M.B."/>
            <person name="Klostermeier U.C."/>
            <person name="Beiko R.G."/>
            <person name="Rosenstiel P."/>
            <person name="Hippler M."/>
            <person name="Laroche J."/>
        </authorList>
    </citation>
    <scope>NUCLEOTIDE SEQUENCE [LARGE SCALE GENOMIC DNA]</scope>
    <source>
        <strain evidence="1 2">CCMP1005</strain>
    </source>
</reference>
<organism evidence="1 2">
    <name type="scientific">Thalassiosira oceanica</name>
    <name type="common">Marine diatom</name>
    <dbReference type="NCBI Taxonomy" id="159749"/>
    <lineage>
        <taxon>Eukaryota</taxon>
        <taxon>Sar</taxon>
        <taxon>Stramenopiles</taxon>
        <taxon>Ochrophyta</taxon>
        <taxon>Bacillariophyta</taxon>
        <taxon>Coscinodiscophyceae</taxon>
        <taxon>Thalassiosirophycidae</taxon>
        <taxon>Thalassiosirales</taxon>
        <taxon>Thalassiosiraceae</taxon>
        <taxon>Thalassiosira</taxon>
    </lineage>
</organism>
<dbReference type="EMBL" id="AGNL01043495">
    <property type="protein sequence ID" value="EJK50533.1"/>
    <property type="molecule type" value="Genomic_DNA"/>
</dbReference>
<dbReference type="Proteomes" id="UP000266841">
    <property type="component" value="Unassembled WGS sequence"/>
</dbReference>
<dbReference type="AlphaFoldDB" id="K0RA65"/>
<proteinExistence type="predicted"/>
<protein>
    <submittedName>
        <fullName evidence="1">Uncharacterized protein</fullName>
    </submittedName>
</protein>
<accession>K0RA65</accession>